<keyword evidence="2" id="KW-1185">Reference proteome</keyword>
<protein>
    <submittedName>
        <fullName evidence="1">Uncharacterized protein</fullName>
    </submittedName>
</protein>
<dbReference type="Proteomes" id="UP001314262">
    <property type="component" value="Unassembled WGS sequence"/>
</dbReference>
<dbReference type="EMBL" id="CAUZLT010000007">
    <property type="protein sequence ID" value="CAK1254056.1"/>
    <property type="molecule type" value="Genomic_DNA"/>
</dbReference>
<comment type="caution">
    <text evidence="1">The sequence shown here is derived from an EMBL/GenBank/DDBJ whole genome shotgun (WGS) entry which is preliminary data.</text>
</comment>
<name>A0ABN9YZ66_9LACO</name>
<proteinExistence type="predicted"/>
<gene>
    <name evidence="1" type="ORF">R53137_KAKDMLNK_01532</name>
</gene>
<reference evidence="1 2" key="1">
    <citation type="submission" date="2023-10" db="EMBL/GenBank/DDBJ databases">
        <authorList>
            <person name="Botero Cardona J."/>
        </authorList>
    </citation>
    <scope>NUCLEOTIDE SEQUENCE [LARGE SCALE GENOMIC DNA]</scope>
    <source>
        <strain evidence="1 2">R-53137</strain>
    </source>
</reference>
<dbReference type="RefSeq" id="WP_338349247.1">
    <property type="nucleotide sequence ID" value="NZ_CAUZLT010000007.1"/>
</dbReference>
<accession>A0ABN9YZ66</accession>
<evidence type="ECO:0000313" key="1">
    <source>
        <dbReference type="EMBL" id="CAK1254056.1"/>
    </source>
</evidence>
<evidence type="ECO:0000313" key="2">
    <source>
        <dbReference type="Proteomes" id="UP001314262"/>
    </source>
</evidence>
<sequence length="59" mass="6939">MGNTAAIGYYSNQLFIVGKSKAEVLRKLQETYPQSRRRHDIKPNYLYPEPLRLIEDVQE</sequence>
<organism evidence="1 2">
    <name type="scientific">Fructobacillus tropaeoli</name>
    <dbReference type="NCBI Taxonomy" id="709323"/>
    <lineage>
        <taxon>Bacteria</taxon>
        <taxon>Bacillati</taxon>
        <taxon>Bacillota</taxon>
        <taxon>Bacilli</taxon>
        <taxon>Lactobacillales</taxon>
        <taxon>Lactobacillaceae</taxon>
        <taxon>Fructobacillus</taxon>
    </lineage>
</organism>